<dbReference type="Gene3D" id="1.10.1740.10">
    <property type="match status" value="1"/>
</dbReference>
<dbReference type="InterPro" id="IPR007627">
    <property type="entry name" value="RNA_pol_sigma70_r2"/>
</dbReference>
<reference evidence="7 8" key="1">
    <citation type="submission" date="2019-02" db="EMBL/GenBank/DDBJ databases">
        <title>Deep-cultivation of Planctomycetes and their phenomic and genomic characterization uncovers novel biology.</title>
        <authorList>
            <person name="Wiegand S."/>
            <person name="Jogler M."/>
            <person name="Boedeker C."/>
            <person name="Pinto D."/>
            <person name="Vollmers J."/>
            <person name="Rivas-Marin E."/>
            <person name="Kohn T."/>
            <person name="Peeters S.H."/>
            <person name="Heuer A."/>
            <person name="Rast P."/>
            <person name="Oberbeckmann S."/>
            <person name="Bunk B."/>
            <person name="Jeske O."/>
            <person name="Meyerdierks A."/>
            <person name="Storesund J.E."/>
            <person name="Kallscheuer N."/>
            <person name="Luecker S."/>
            <person name="Lage O.M."/>
            <person name="Pohl T."/>
            <person name="Merkel B.J."/>
            <person name="Hornburger P."/>
            <person name="Mueller R.-W."/>
            <person name="Bruemmer F."/>
            <person name="Labrenz M."/>
            <person name="Spormann A.M."/>
            <person name="Op den Camp H."/>
            <person name="Overmann J."/>
            <person name="Amann R."/>
            <person name="Jetten M.S.M."/>
            <person name="Mascher T."/>
            <person name="Medema M.H."/>
            <person name="Devos D.P."/>
            <person name="Kaster A.-K."/>
            <person name="Ovreas L."/>
            <person name="Rohde M."/>
            <person name="Galperin M.Y."/>
            <person name="Jogler C."/>
        </authorList>
    </citation>
    <scope>NUCLEOTIDE SEQUENCE [LARGE SCALE GENOMIC DNA]</scope>
    <source>
        <strain evidence="7 8">Pla133</strain>
    </source>
</reference>
<dbReference type="SUPFAM" id="SSF88946">
    <property type="entry name" value="Sigma2 domain of RNA polymerase sigma factors"/>
    <property type="match status" value="1"/>
</dbReference>
<evidence type="ECO:0000313" key="7">
    <source>
        <dbReference type="EMBL" id="QDU66456.1"/>
    </source>
</evidence>
<evidence type="ECO:0000259" key="6">
    <source>
        <dbReference type="Pfam" id="PF08281"/>
    </source>
</evidence>
<evidence type="ECO:0000256" key="4">
    <source>
        <dbReference type="ARBA" id="ARBA00023163"/>
    </source>
</evidence>
<evidence type="ECO:0000259" key="5">
    <source>
        <dbReference type="Pfam" id="PF04542"/>
    </source>
</evidence>
<dbReference type="PANTHER" id="PTHR43133">
    <property type="entry name" value="RNA POLYMERASE ECF-TYPE SIGMA FACTO"/>
    <property type="match status" value="1"/>
</dbReference>
<dbReference type="Proteomes" id="UP000316921">
    <property type="component" value="Chromosome"/>
</dbReference>
<dbReference type="EMBL" id="CP036287">
    <property type="protein sequence ID" value="QDU66456.1"/>
    <property type="molecule type" value="Genomic_DNA"/>
</dbReference>
<keyword evidence="8" id="KW-1185">Reference proteome</keyword>
<dbReference type="InterPro" id="IPR036388">
    <property type="entry name" value="WH-like_DNA-bd_sf"/>
</dbReference>
<evidence type="ECO:0000256" key="1">
    <source>
        <dbReference type="ARBA" id="ARBA00010641"/>
    </source>
</evidence>
<dbReference type="KEGG" id="pbap:Pla133_15300"/>
<organism evidence="7 8">
    <name type="scientific">Engelhardtia mirabilis</name>
    <dbReference type="NCBI Taxonomy" id="2528011"/>
    <lineage>
        <taxon>Bacteria</taxon>
        <taxon>Pseudomonadati</taxon>
        <taxon>Planctomycetota</taxon>
        <taxon>Planctomycetia</taxon>
        <taxon>Planctomycetia incertae sedis</taxon>
        <taxon>Engelhardtia</taxon>
    </lineage>
</organism>
<gene>
    <name evidence="7" type="primary">sigD_4</name>
    <name evidence="7" type="ORF">Pla133_15300</name>
</gene>
<keyword evidence="3" id="KW-0731">Sigma factor</keyword>
<dbReference type="NCBIfam" id="TIGR02937">
    <property type="entry name" value="sigma70-ECF"/>
    <property type="match status" value="1"/>
</dbReference>
<name>A0A518BHL2_9BACT</name>
<dbReference type="Pfam" id="PF04542">
    <property type="entry name" value="Sigma70_r2"/>
    <property type="match status" value="1"/>
</dbReference>
<feature type="domain" description="RNA polymerase sigma factor 70 region 4 type 2" evidence="6">
    <location>
        <begin position="146"/>
        <end position="198"/>
    </location>
</feature>
<feature type="domain" description="RNA polymerase sigma-70 region 2" evidence="5">
    <location>
        <begin position="35"/>
        <end position="105"/>
    </location>
</feature>
<dbReference type="InterPro" id="IPR039425">
    <property type="entry name" value="RNA_pol_sigma-70-like"/>
</dbReference>
<dbReference type="InterPro" id="IPR013249">
    <property type="entry name" value="RNA_pol_sigma70_r4_t2"/>
</dbReference>
<protein>
    <submittedName>
        <fullName evidence="7">ECF RNA polymerase sigma factor SigD</fullName>
    </submittedName>
</protein>
<sequence>MTSQDESPPEPDRTAALVERAGRGDREAIEALLLQHLARLRAFVRLKMGPVVRGRESSEDLVQSVCREVLEGLDGFEYRGEAGFRQWLFRRAEHKVIDRGRFWRRDKRDAAREVPATPLGDEGETLRGLESLFTPSRDVAAHEELGRLERAFAELPPDYQEVILLARVLELGHEEIAERMGRSVSSTWSLLSRALARLASKLED</sequence>
<keyword evidence="2" id="KW-0805">Transcription regulation</keyword>
<evidence type="ECO:0000256" key="3">
    <source>
        <dbReference type="ARBA" id="ARBA00023082"/>
    </source>
</evidence>
<dbReference type="Pfam" id="PF08281">
    <property type="entry name" value="Sigma70_r4_2"/>
    <property type="match status" value="1"/>
</dbReference>
<dbReference type="GO" id="GO:0016987">
    <property type="term" value="F:sigma factor activity"/>
    <property type="evidence" value="ECO:0007669"/>
    <property type="project" value="UniProtKB-KW"/>
</dbReference>
<dbReference type="GO" id="GO:0006352">
    <property type="term" value="P:DNA-templated transcription initiation"/>
    <property type="evidence" value="ECO:0007669"/>
    <property type="project" value="InterPro"/>
</dbReference>
<dbReference type="InterPro" id="IPR013325">
    <property type="entry name" value="RNA_pol_sigma_r2"/>
</dbReference>
<keyword evidence="4" id="KW-0804">Transcription</keyword>
<dbReference type="CDD" id="cd06171">
    <property type="entry name" value="Sigma70_r4"/>
    <property type="match status" value="1"/>
</dbReference>
<accession>A0A518BHL2</accession>
<dbReference type="Gene3D" id="1.10.10.10">
    <property type="entry name" value="Winged helix-like DNA-binding domain superfamily/Winged helix DNA-binding domain"/>
    <property type="match status" value="1"/>
</dbReference>
<dbReference type="PANTHER" id="PTHR43133:SF51">
    <property type="entry name" value="RNA POLYMERASE SIGMA FACTOR"/>
    <property type="match status" value="1"/>
</dbReference>
<dbReference type="SUPFAM" id="SSF88659">
    <property type="entry name" value="Sigma3 and sigma4 domains of RNA polymerase sigma factors"/>
    <property type="match status" value="1"/>
</dbReference>
<dbReference type="InterPro" id="IPR013324">
    <property type="entry name" value="RNA_pol_sigma_r3/r4-like"/>
</dbReference>
<comment type="similarity">
    <text evidence="1">Belongs to the sigma-70 factor family. ECF subfamily.</text>
</comment>
<evidence type="ECO:0000256" key="2">
    <source>
        <dbReference type="ARBA" id="ARBA00023015"/>
    </source>
</evidence>
<proteinExistence type="inferred from homology"/>
<evidence type="ECO:0000313" key="8">
    <source>
        <dbReference type="Proteomes" id="UP000316921"/>
    </source>
</evidence>
<dbReference type="InterPro" id="IPR014284">
    <property type="entry name" value="RNA_pol_sigma-70_dom"/>
</dbReference>
<dbReference type="AlphaFoldDB" id="A0A518BHL2"/>
<dbReference type="GO" id="GO:0003677">
    <property type="term" value="F:DNA binding"/>
    <property type="evidence" value="ECO:0007669"/>
    <property type="project" value="InterPro"/>
</dbReference>
<dbReference type="RefSeq" id="WP_145064294.1">
    <property type="nucleotide sequence ID" value="NZ_CP036287.1"/>
</dbReference>